<gene>
    <name evidence="1" type="ORF">BJ138DRAFT_584848</name>
</gene>
<dbReference type="EMBL" id="MU267627">
    <property type="protein sequence ID" value="KAH7913638.1"/>
    <property type="molecule type" value="Genomic_DNA"/>
</dbReference>
<name>A0ACB8AKW3_9AGAM</name>
<keyword evidence="2" id="KW-1185">Reference proteome</keyword>
<accession>A0ACB8AKW3</accession>
<evidence type="ECO:0000313" key="1">
    <source>
        <dbReference type="EMBL" id="KAH7913638.1"/>
    </source>
</evidence>
<reference evidence="1" key="1">
    <citation type="journal article" date="2021" name="New Phytol.">
        <title>Evolutionary innovations through gain and loss of genes in the ectomycorrhizal Boletales.</title>
        <authorList>
            <person name="Wu G."/>
            <person name="Miyauchi S."/>
            <person name="Morin E."/>
            <person name="Kuo A."/>
            <person name="Drula E."/>
            <person name="Varga T."/>
            <person name="Kohler A."/>
            <person name="Feng B."/>
            <person name="Cao Y."/>
            <person name="Lipzen A."/>
            <person name="Daum C."/>
            <person name="Hundley H."/>
            <person name="Pangilinan J."/>
            <person name="Johnson J."/>
            <person name="Barry K."/>
            <person name="LaButti K."/>
            <person name="Ng V."/>
            <person name="Ahrendt S."/>
            <person name="Min B."/>
            <person name="Choi I.G."/>
            <person name="Park H."/>
            <person name="Plett J.M."/>
            <person name="Magnuson J."/>
            <person name="Spatafora J.W."/>
            <person name="Nagy L.G."/>
            <person name="Henrissat B."/>
            <person name="Grigoriev I.V."/>
            <person name="Yang Z.L."/>
            <person name="Xu J."/>
            <person name="Martin F.M."/>
        </authorList>
    </citation>
    <scope>NUCLEOTIDE SEQUENCE</scope>
    <source>
        <strain evidence="1">ATCC 28755</strain>
    </source>
</reference>
<organism evidence="1 2">
    <name type="scientific">Hygrophoropsis aurantiaca</name>
    <dbReference type="NCBI Taxonomy" id="72124"/>
    <lineage>
        <taxon>Eukaryota</taxon>
        <taxon>Fungi</taxon>
        <taxon>Dikarya</taxon>
        <taxon>Basidiomycota</taxon>
        <taxon>Agaricomycotina</taxon>
        <taxon>Agaricomycetes</taxon>
        <taxon>Agaricomycetidae</taxon>
        <taxon>Boletales</taxon>
        <taxon>Coniophorineae</taxon>
        <taxon>Hygrophoropsidaceae</taxon>
        <taxon>Hygrophoropsis</taxon>
    </lineage>
</organism>
<evidence type="ECO:0000313" key="2">
    <source>
        <dbReference type="Proteomes" id="UP000790377"/>
    </source>
</evidence>
<protein>
    <submittedName>
        <fullName evidence="1">Uncharacterized protein</fullName>
    </submittedName>
</protein>
<comment type="caution">
    <text evidence="1">The sequence shown here is derived from an EMBL/GenBank/DDBJ whole genome shotgun (WGS) entry which is preliminary data.</text>
</comment>
<dbReference type="Proteomes" id="UP000790377">
    <property type="component" value="Unassembled WGS sequence"/>
</dbReference>
<sequence>MGHHRAVQILRVYQPLVSFTINERPMAATPSAADAAALQGCILFGMPFTLMLILFVKCFWALWKRIRSNSSRSRRDIVLMAFVCLISGLGTTAFVTNMILVQSAFLGTASLTTSTPFARVSELYSSYEALPIWIPFLVVGWCGNCLMIWRCTVIYRDCGTIARHVVFVVPFMMLLAMIALGSLWALQITGSLNISSQAVMLAARLKLAYFIVALALPTLNTILITFRLLLHRQRIVKAAGNVYGSQYTNVTMVVVESSLLFSSCCILYLVAFSVAADLDTSAVSFVSLQILGMMDIIASLLIIYRVLAGKAWSSRSTVIPSTTLRFADELENYPRDEEPNIESPPLHIVLPKARGTVYSWSRRDPGLWPIFPLSAAFAPARF</sequence>
<proteinExistence type="predicted"/>